<name>A0A8S5NDA5_9CAUD</name>
<organism evidence="1">
    <name type="scientific">Siphoviridae sp. ctnot10</name>
    <dbReference type="NCBI Taxonomy" id="2826458"/>
    <lineage>
        <taxon>Viruses</taxon>
        <taxon>Duplodnaviria</taxon>
        <taxon>Heunggongvirae</taxon>
        <taxon>Uroviricota</taxon>
        <taxon>Caudoviricetes</taxon>
    </lineage>
</organism>
<proteinExistence type="predicted"/>
<dbReference type="EMBL" id="BK015130">
    <property type="protein sequence ID" value="DAD92242.1"/>
    <property type="molecule type" value="Genomic_DNA"/>
</dbReference>
<accession>A0A8S5NDA5</accession>
<reference evidence="1" key="1">
    <citation type="journal article" date="2021" name="Proc. Natl. Acad. Sci. U.S.A.">
        <title>A Catalog of Tens of Thousands of Viruses from Human Metagenomes Reveals Hidden Associations with Chronic Diseases.</title>
        <authorList>
            <person name="Tisza M.J."/>
            <person name="Buck C.B."/>
        </authorList>
    </citation>
    <scope>NUCLEOTIDE SEQUENCE</scope>
    <source>
        <strain evidence="1">Ctnot10</strain>
    </source>
</reference>
<evidence type="ECO:0000313" key="1">
    <source>
        <dbReference type="EMBL" id="DAD92242.1"/>
    </source>
</evidence>
<sequence>MVSTAGSGLRFFVCLKMDLKSKKCKSNKRISNA</sequence>
<protein>
    <submittedName>
        <fullName evidence="1">Uncharacterized protein</fullName>
    </submittedName>
</protein>